<evidence type="ECO:0000256" key="4">
    <source>
        <dbReference type="ARBA" id="ARBA00022692"/>
    </source>
</evidence>
<keyword evidence="9 10" id="KW-0472">Membrane</keyword>
<evidence type="ECO:0000259" key="11">
    <source>
        <dbReference type="PROSITE" id="PS51384"/>
    </source>
</evidence>
<keyword evidence="13" id="KW-1185">Reference proteome</keyword>
<dbReference type="GO" id="GO:0015677">
    <property type="term" value="P:copper ion import"/>
    <property type="evidence" value="ECO:0007669"/>
    <property type="project" value="TreeGrafter"/>
</dbReference>
<dbReference type="Pfam" id="PF08022">
    <property type="entry name" value="FAD_binding_8"/>
    <property type="match status" value="1"/>
</dbReference>
<keyword evidence="3" id="KW-0813">Transport</keyword>
<dbReference type="Gene3D" id="3.40.50.80">
    <property type="entry name" value="Nucleotide-binding domain of ferredoxin-NADP reductase (FNR) module"/>
    <property type="match status" value="1"/>
</dbReference>
<feature type="transmembrane region" description="Helical" evidence="10">
    <location>
        <begin position="222"/>
        <end position="243"/>
    </location>
</feature>
<feature type="transmembrane region" description="Helical" evidence="10">
    <location>
        <begin position="290"/>
        <end position="308"/>
    </location>
</feature>
<dbReference type="GO" id="GO:0005886">
    <property type="term" value="C:plasma membrane"/>
    <property type="evidence" value="ECO:0007669"/>
    <property type="project" value="TreeGrafter"/>
</dbReference>
<evidence type="ECO:0000256" key="2">
    <source>
        <dbReference type="ARBA" id="ARBA00006278"/>
    </source>
</evidence>
<comment type="similarity">
    <text evidence="2">Belongs to the ferric reductase (FRE) family.</text>
</comment>
<keyword evidence="4 10" id="KW-0812">Transmembrane</keyword>
<comment type="caution">
    <text evidence="12">The sequence shown here is derived from an EMBL/GenBank/DDBJ whole genome shotgun (WGS) entry which is preliminary data.</text>
</comment>
<dbReference type="InterPro" id="IPR013121">
    <property type="entry name" value="Fe_red_NAD-bd_6"/>
</dbReference>
<dbReference type="GO" id="GO:0000293">
    <property type="term" value="F:ferric-chelate reductase activity"/>
    <property type="evidence" value="ECO:0007669"/>
    <property type="project" value="UniProtKB-ARBA"/>
</dbReference>
<dbReference type="GO" id="GO:0006879">
    <property type="term" value="P:intracellular iron ion homeostasis"/>
    <property type="evidence" value="ECO:0007669"/>
    <property type="project" value="TreeGrafter"/>
</dbReference>
<proteinExistence type="inferred from homology"/>
<evidence type="ECO:0000256" key="7">
    <source>
        <dbReference type="ARBA" id="ARBA00023002"/>
    </source>
</evidence>
<dbReference type="CDD" id="cd06186">
    <property type="entry name" value="NOX_Duox_like_FAD_NADP"/>
    <property type="match status" value="1"/>
</dbReference>
<comment type="subcellular location">
    <subcellularLocation>
        <location evidence="1">Membrane</location>
        <topology evidence="1">Multi-pass membrane protein</topology>
    </subcellularLocation>
</comment>
<gene>
    <name evidence="12" type="ORF">NKR19_g8968</name>
</gene>
<dbReference type="SFLD" id="SFLDG01168">
    <property type="entry name" value="Ferric_reductase_subgroup_(FRE"/>
    <property type="match status" value="1"/>
</dbReference>
<dbReference type="PANTHER" id="PTHR32361:SF12">
    <property type="entry name" value="PUTATIVE (AFU_ORTHOLOGUE AFUA_1G14340)-RELATED"/>
    <property type="match status" value="1"/>
</dbReference>
<dbReference type="EMBL" id="JANBVN010000197">
    <property type="protein sequence ID" value="KAJ9133639.1"/>
    <property type="molecule type" value="Genomic_DNA"/>
</dbReference>
<evidence type="ECO:0000256" key="1">
    <source>
        <dbReference type="ARBA" id="ARBA00004141"/>
    </source>
</evidence>
<dbReference type="Pfam" id="PF08030">
    <property type="entry name" value="NAD_binding_6"/>
    <property type="match status" value="1"/>
</dbReference>
<reference evidence="12" key="1">
    <citation type="submission" date="2022-07" db="EMBL/GenBank/DDBJ databases">
        <title>Fungi with potential for degradation of polypropylene.</title>
        <authorList>
            <person name="Gostincar C."/>
        </authorList>
    </citation>
    <scope>NUCLEOTIDE SEQUENCE</scope>
    <source>
        <strain evidence="12">EXF-13287</strain>
    </source>
</reference>
<name>A0AA38R4X6_9PEZI</name>
<dbReference type="InterPro" id="IPR039261">
    <property type="entry name" value="FNR_nucleotide-bd"/>
</dbReference>
<feature type="transmembrane region" description="Helical" evidence="10">
    <location>
        <begin position="150"/>
        <end position="168"/>
    </location>
</feature>
<keyword evidence="6 10" id="KW-1133">Transmembrane helix</keyword>
<dbReference type="GO" id="GO:0006826">
    <property type="term" value="P:iron ion transport"/>
    <property type="evidence" value="ECO:0007669"/>
    <property type="project" value="TreeGrafter"/>
</dbReference>
<feature type="transmembrane region" description="Helical" evidence="10">
    <location>
        <begin position="180"/>
        <end position="201"/>
    </location>
</feature>
<feature type="transmembrane region" description="Helical" evidence="10">
    <location>
        <begin position="62"/>
        <end position="87"/>
    </location>
</feature>
<dbReference type="InterPro" id="IPR013130">
    <property type="entry name" value="Fe3_Rdtase_TM_dom"/>
</dbReference>
<evidence type="ECO:0000313" key="13">
    <source>
        <dbReference type="Proteomes" id="UP001174691"/>
    </source>
</evidence>
<evidence type="ECO:0000256" key="10">
    <source>
        <dbReference type="SAM" id="Phobius"/>
    </source>
</evidence>
<dbReference type="Pfam" id="PF01794">
    <property type="entry name" value="Ferric_reduct"/>
    <property type="match status" value="1"/>
</dbReference>
<keyword evidence="7" id="KW-0560">Oxidoreductase</keyword>
<dbReference type="InterPro" id="IPR017927">
    <property type="entry name" value="FAD-bd_FR_type"/>
</dbReference>
<dbReference type="PROSITE" id="PS51384">
    <property type="entry name" value="FAD_FR"/>
    <property type="match status" value="1"/>
</dbReference>
<feature type="transmembrane region" description="Helical" evidence="10">
    <location>
        <begin position="255"/>
        <end position="278"/>
    </location>
</feature>
<accession>A0AA38R4X6</accession>
<dbReference type="SUPFAM" id="SSF52343">
    <property type="entry name" value="Ferredoxin reductase-like, C-terminal NADP-linked domain"/>
    <property type="match status" value="1"/>
</dbReference>
<evidence type="ECO:0000256" key="3">
    <source>
        <dbReference type="ARBA" id="ARBA00022448"/>
    </source>
</evidence>
<dbReference type="InterPro" id="IPR051410">
    <property type="entry name" value="Ferric/Cupric_Reductase"/>
</dbReference>
<evidence type="ECO:0000256" key="5">
    <source>
        <dbReference type="ARBA" id="ARBA00022982"/>
    </source>
</evidence>
<keyword evidence="5" id="KW-0249">Electron transport</keyword>
<organism evidence="12 13">
    <name type="scientific">Coniochaeta hoffmannii</name>
    <dbReference type="NCBI Taxonomy" id="91930"/>
    <lineage>
        <taxon>Eukaryota</taxon>
        <taxon>Fungi</taxon>
        <taxon>Dikarya</taxon>
        <taxon>Ascomycota</taxon>
        <taxon>Pezizomycotina</taxon>
        <taxon>Sordariomycetes</taxon>
        <taxon>Sordariomycetidae</taxon>
        <taxon>Coniochaetales</taxon>
        <taxon>Coniochaetaceae</taxon>
        <taxon>Coniochaeta</taxon>
    </lineage>
</organism>
<dbReference type="Proteomes" id="UP001174691">
    <property type="component" value="Unassembled WGS sequence"/>
</dbReference>
<evidence type="ECO:0000256" key="8">
    <source>
        <dbReference type="ARBA" id="ARBA00023065"/>
    </source>
</evidence>
<evidence type="ECO:0000256" key="6">
    <source>
        <dbReference type="ARBA" id="ARBA00022989"/>
    </source>
</evidence>
<feature type="domain" description="FAD-binding FR-type" evidence="11">
    <location>
        <begin position="329"/>
        <end position="472"/>
    </location>
</feature>
<keyword evidence="8" id="KW-0406">Ion transport</keyword>
<protein>
    <submittedName>
        <fullName evidence="12">Ferric reductase like transmembrane component</fullName>
    </submittedName>
</protein>
<dbReference type="SFLD" id="SFLDS00052">
    <property type="entry name" value="Ferric_Reductase_Domain"/>
    <property type="match status" value="1"/>
</dbReference>
<evidence type="ECO:0000256" key="9">
    <source>
        <dbReference type="ARBA" id="ARBA00023136"/>
    </source>
</evidence>
<dbReference type="InterPro" id="IPR013112">
    <property type="entry name" value="FAD-bd_8"/>
</dbReference>
<dbReference type="AlphaFoldDB" id="A0AA38R4X6"/>
<feature type="transmembrane region" description="Helical" evidence="10">
    <location>
        <begin position="314"/>
        <end position="333"/>
    </location>
</feature>
<sequence>MDFHRRRLAVVAGDPSLPAVRNRLLDAATETELSRIPASTIAPYSTGLDGVNQPMNLLFKDLLWWTLGGFALVIISFRVGVLGWTWIRHMSTMSLSGRRQNYWKWTQWSWMPGLKKHLIYAPLWNKRHTKELRLSSALNVGTLPSRFQSLLLAVYLASNIAYMFVLNWSNPNKYALCAELRGRSGTLAMVNMAPLMILSMRNNILINLSKISFDTMNLFHRWIGRMVVADTLIHTIAWAIVQFAEGGWDSVVDKLLHNVFIASGAAGTLCMVVLCILASGPIRHAFYETFLTTHITFAFVIFACTLVHCISPQIPGGLPQLSWIIAIFLLWFAERLTRVIRLAYCNWSERGYTEAVAEPLPGEVTRLTMDLPRYVDIKPGSHAYIRLWGINPWENHPFSIAWVKHHSDDSLLPTEEKEPLAREKMVRTTVSFIIGAHTGMTRKLYDAALASKQPSIRMRAAFEGPYAGHHCLDSYGHLVLFAGATGITHQLSYLRPLVEGFESGVVSVRRVTLVWVVRDQEALLWCRAWLNEVLDLPRRRDMLHVSVFVTRPSAHSSDVVVGQSQMVRMFPGRPNIRTLLRKEVHEQTGAMCVTVCGPGSLADDVRAAVREVQDEGTVVDFLEESFSW</sequence>
<evidence type="ECO:0000313" key="12">
    <source>
        <dbReference type="EMBL" id="KAJ9133639.1"/>
    </source>
</evidence>
<dbReference type="PANTHER" id="PTHR32361">
    <property type="entry name" value="FERRIC/CUPRIC REDUCTASE TRANSMEMBRANE COMPONENT"/>
    <property type="match status" value="1"/>
</dbReference>